<evidence type="ECO:0008006" key="4">
    <source>
        <dbReference type="Google" id="ProtNLM"/>
    </source>
</evidence>
<dbReference type="PANTHER" id="PTHR43628">
    <property type="entry name" value="ACTIVATOR OF C KINASE PROTEIN 1-RELATED"/>
    <property type="match status" value="1"/>
</dbReference>
<dbReference type="EMBL" id="JAAAIM010000033">
    <property type="protein sequence ID" value="KAG0297381.1"/>
    <property type="molecule type" value="Genomic_DNA"/>
</dbReference>
<feature type="compositionally biased region" description="Polar residues" evidence="1">
    <location>
        <begin position="421"/>
        <end position="433"/>
    </location>
</feature>
<keyword evidence="3" id="KW-1185">Reference proteome</keyword>
<feature type="compositionally biased region" description="Low complexity" evidence="1">
    <location>
        <begin position="638"/>
        <end position="660"/>
    </location>
</feature>
<dbReference type="PANTHER" id="PTHR43628:SF1">
    <property type="entry name" value="CHITIN SYNTHASE REGULATORY FACTOR 2-RELATED"/>
    <property type="match status" value="1"/>
</dbReference>
<dbReference type="Gene3D" id="1.25.40.10">
    <property type="entry name" value="Tetratricopeptide repeat domain"/>
    <property type="match status" value="1"/>
</dbReference>
<feature type="compositionally biased region" description="Low complexity" evidence="1">
    <location>
        <begin position="675"/>
        <end position="743"/>
    </location>
</feature>
<feature type="compositionally biased region" description="Low complexity" evidence="1">
    <location>
        <begin position="586"/>
        <end position="620"/>
    </location>
</feature>
<dbReference type="InterPro" id="IPR006597">
    <property type="entry name" value="Sel1-like"/>
</dbReference>
<feature type="compositionally biased region" description="Low complexity" evidence="1">
    <location>
        <begin position="187"/>
        <end position="206"/>
    </location>
</feature>
<dbReference type="SMART" id="SM00671">
    <property type="entry name" value="SEL1"/>
    <property type="match status" value="3"/>
</dbReference>
<feature type="region of interest" description="Disordered" evidence="1">
    <location>
        <begin position="399"/>
        <end position="438"/>
    </location>
</feature>
<feature type="compositionally biased region" description="Low complexity" evidence="1">
    <location>
        <begin position="37"/>
        <end position="52"/>
    </location>
</feature>
<evidence type="ECO:0000313" key="2">
    <source>
        <dbReference type="EMBL" id="KAG0297381.1"/>
    </source>
</evidence>
<evidence type="ECO:0000313" key="3">
    <source>
        <dbReference type="Proteomes" id="UP001194696"/>
    </source>
</evidence>
<organism evidence="2 3">
    <name type="scientific">Linnemannia gamsii</name>
    <dbReference type="NCBI Taxonomy" id="64522"/>
    <lineage>
        <taxon>Eukaryota</taxon>
        <taxon>Fungi</taxon>
        <taxon>Fungi incertae sedis</taxon>
        <taxon>Mucoromycota</taxon>
        <taxon>Mortierellomycotina</taxon>
        <taxon>Mortierellomycetes</taxon>
        <taxon>Mortierellales</taxon>
        <taxon>Mortierellaceae</taxon>
        <taxon>Linnemannia</taxon>
    </lineage>
</organism>
<feature type="region of interest" description="Disordered" evidence="1">
    <location>
        <begin position="568"/>
        <end position="661"/>
    </location>
</feature>
<reference evidence="2 3" key="1">
    <citation type="journal article" date="2020" name="Fungal Divers.">
        <title>Resolving the Mortierellaceae phylogeny through synthesis of multi-gene phylogenetics and phylogenomics.</title>
        <authorList>
            <person name="Vandepol N."/>
            <person name="Liber J."/>
            <person name="Desiro A."/>
            <person name="Na H."/>
            <person name="Kennedy M."/>
            <person name="Barry K."/>
            <person name="Grigoriev I.V."/>
            <person name="Miller A.N."/>
            <person name="O'Donnell K."/>
            <person name="Stajich J.E."/>
            <person name="Bonito G."/>
        </authorList>
    </citation>
    <scope>NUCLEOTIDE SEQUENCE [LARGE SCALE GENOMIC DNA]</scope>
    <source>
        <strain evidence="2 3">AD045</strain>
    </source>
</reference>
<dbReference type="Proteomes" id="UP001194696">
    <property type="component" value="Unassembled WGS sequence"/>
</dbReference>
<dbReference type="InterPro" id="IPR052945">
    <property type="entry name" value="Mitotic_Regulator"/>
</dbReference>
<feature type="region of interest" description="Disordered" evidence="1">
    <location>
        <begin position="224"/>
        <end position="294"/>
    </location>
</feature>
<dbReference type="SUPFAM" id="SSF81901">
    <property type="entry name" value="HCP-like"/>
    <property type="match status" value="1"/>
</dbReference>
<feature type="compositionally biased region" description="Low complexity" evidence="1">
    <location>
        <begin position="163"/>
        <end position="180"/>
    </location>
</feature>
<sequence>MYFEEEFAYPTNLTSGPMVLNNDDEDEDYYYKQDQLNNNNNNNSNSSNNNRNQGKDPRVDRQGKSTATATAASGRSIEIIGGSNEEDGRLGGATGGIGEREGGHYSQCHPSRVNNSSTGSDLIQVTVEDLLISKEQSRTIKASVDLARQESSRPSVLPIATSTNKSTATTTTTINGTGTTVSPTAKTAAAVGSSSSSPPSSPVPAITTTTITATIRTIGGRGTSFLFDGDIPPATDDGKSLPPQLPSSSTASPGAAQEQQQGQGQGVKKKRGISQPQKPAVVPMTPAQQREAEADENIQRAIELHERNQLEEATHYFRLAAQSENPLGQLMYGLSLRHGWGCRADPKEAIIYLQRAAEYAMGEMKVIDGAPITATSTAASVIPAPVVYINSANNNSTPNVLRSQPLSSPSSPLLRSPLPSTVGSQPSQSTAAPLQSVRRMGSMDRTAAMSMARRELVMALYELGMSYLKGWGVAKDKPVAFTYFKIAADLGDPDSQNETALCYYQGIGIEKDMYESAKYYRMASAQGASQLGNSWIWKPKYDQYCAAENAAVSAAATIGSVSVVTKATANGGTKKGSSKERAKRLTSAIQTAIATSSSETGGTLASGPSSSSSSPSSPSSVRSRTKPPGSWITQNKNSSSTTFSSSTSPTSPSAPSIPSPQYTLSSIASGLASVTAATSGGGTSTNSYSNNNNNNNNNNNSANNIIAFSSSSPTSPTSPRPSIAASTAPTTPTSITSPSPASSETLEKKKRRWTLWSGQRTPPSSSSSSSSSAVAVP</sequence>
<proteinExistence type="predicted"/>
<evidence type="ECO:0000256" key="1">
    <source>
        <dbReference type="SAM" id="MobiDB-lite"/>
    </source>
</evidence>
<feature type="compositionally biased region" description="Basic and acidic residues" evidence="1">
    <location>
        <begin position="53"/>
        <end position="63"/>
    </location>
</feature>
<feature type="region of interest" description="Disordered" evidence="1">
    <location>
        <begin position="163"/>
        <end position="206"/>
    </location>
</feature>
<feature type="region of interest" description="Disordered" evidence="1">
    <location>
        <begin position="1"/>
        <end position="94"/>
    </location>
</feature>
<gene>
    <name evidence="2" type="ORF">BGZ96_006760</name>
</gene>
<feature type="region of interest" description="Disordered" evidence="1">
    <location>
        <begin position="675"/>
        <end position="777"/>
    </location>
</feature>
<accession>A0ABQ7KF14</accession>
<feature type="compositionally biased region" description="Low complexity" evidence="1">
    <location>
        <begin position="401"/>
        <end position="420"/>
    </location>
</feature>
<comment type="caution">
    <text evidence="2">The sequence shown here is derived from an EMBL/GenBank/DDBJ whole genome shotgun (WGS) entry which is preliminary data.</text>
</comment>
<feature type="compositionally biased region" description="Low complexity" evidence="1">
    <location>
        <begin position="764"/>
        <end position="777"/>
    </location>
</feature>
<dbReference type="InterPro" id="IPR011990">
    <property type="entry name" value="TPR-like_helical_dom_sf"/>
</dbReference>
<name>A0ABQ7KF14_9FUNG</name>
<protein>
    <recommendedName>
        <fullName evidence="4">HCP-like protein</fullName>
    </recommendedName>
</protein>
<dbReference type="Pfam" id="PF08238">
    <property type="entry name" value="Sel1"/>
    <property type="match status" value="4"/>
</dbReference>